<proteinExistence type="predicted"/>
<feature type="chain" id="PRO_5038575994" description="Lipoprotein" evidence="1">
    <location>
        <begin position="21"/>
        <end position="149"/>
    </location>
</feature>
<sequence length="149" mass="15741">MNMRHLAVLALLLSACGSETSVPTIAPISAAAPAASPLADQRARLDAIGTLLTACIPRLRGEPVDPADNCAKLMPDVAEVIGEVEKKADQLAPTTRNAVADVRRQLGEIAPCEPWFAAGGQTADTRLNQMCNDAWNALYQSYSTVRNAA</sequence>
<gene>
    <name evidence="2" type="ORF">BBK82_33025</name>
</gene>
<dbReference type="EMBL" id="CP016793">
    <property type="protein sequence ID" value="ANZ40142.1"/>
    <property type="molecule type" value="Genomic_DNA"/>
</dbReference>
<evidence type="ECO:0000313" key="2">
    <source>
        <dbReference type="EMBL" id="ANZ40142.1"/>
    </source>
</evidence>
<name>A0A1B2HR25_9PSEU</name>
<dbReference type="Proteomes" id="UP000093053">
    <property type="component" value="Chromosome"/>
</dbReference>
<evidence type="ECO:0008006" key="4">
    <source>
        <dbReference type="Google" id="ProtNLM"/>
    </source>
</evidence>
<feature type="signal peptide" evidence="1">
    <location>
        <begin position="1"/>
        <end position="20"/>
    </location>
</feature>
<keyword evidence="3" id="KW-1185">Reference proteome</keyword>
<dbReference type="AlphaFoldDB" id="A0A1B2HR25"/>
<reference evidence="2 3" key="1">
    <citation type="submission" date="2016-07" db="EMBL/GenBank/DDBJ databases">
        <title>Complete genome sequence of the Lentzea guizhouensis DHS C013.</title>
        <authorList>
            <person name="Cao C."/>
        </authorList>
    </citation>
    <scope>NUCLEOTIDE SEQUENCE [LARGE SCALE GENOMIC DNA]</scope>
    <source>
        <strain evidence="2 3">DHS C013</strain>
    </source>
</reference>
<accession>A0A1B2HR25</accession>
<dbReference type="KEGG" id="led:BBK82_33025"/>
<evidence type="ECO:0000256" key="1">
    <source>
        <dbReference type="SAM" id="SignalP"/>
    </source>
</evidence>
<keyword evidence="1" id="KW-0732">Signal</keyword>
<protein>
    <recommendedName>
        <fullName evidence="4">Lipoprotein</fullName>
    </recommendedName>
</protein>
<evidence type="ECO:0000313" key="3">
    <source>
        <dbReference type="Proteomes" id="UP000093053"/>
    </source>
</evidence>
<dbReference type="PROSITE" id="PS51257">
    <property type="entry name" value="PROKAR_LIPOPROTEIN"/>
    <property type="match status" value="1"/>
</dbReference>
<organism evidence="2 3">
    <name type="scientific">Lentzea guizhouensis</name>
    <dbReference type="NCBI Taxonomy" id="1586287"/>
    <lineage>
        <taxon>Bacteria</taxon>
        <taxon>Bacillati</taxon>
        <taxon>Actinomycetota</taxon>
        <taxon>Actinomycetes</taxon>
        <taxon>Pseudonocardiales</taxon>
        <taxon>Pseudonocardiaceae</taxon>
        <taxon>Lentzea</taxon>
    </lineage>
</organism>